<evidence type="ECO:0000313" key="2">
    <source>
        <dbReference type="EMBL" id="GBG08090.1"/>
    </source>
</evidence>
<name>A0A2R5EN46_9BACL</name>
<feature type="transmembrane region" description="Helical" evidence="1">
    <location>
        <begin position="21"/>
        <end position="41"/>
    </location>
</feature>
<gene>
    <name evidence="2" type="ORF">PAT3040_02657</name>
</gene>
<keyword evidence="1" id="KW-0812">Transmembrane</keyword>
<protein>
    <submittedName>
        <fullName evidence="2">Uncharacterized protein</fullName>
    </submittedName>
</protein>
<proteinExistence type="predicted"/>
<dbReference type="Proteomes" id="UP000245202">
    <property type="component" value="Unassembled WGS sequence"/>
</dbReference>
<organism evidence="2 3">
    <name type="scientific">Paenibacillus agaridevorans</name>
    <dbReference type="NCBI Taxonomy" id="171404"/>
    <lineage>
        <taxon>Bacteria</taxon>
        <taxon>Bacillati</taxon>
        <taxon>Bacillota</taxon>
        <taxon>Bacilli</taxon>
        <taxon>Bacillales</taxon>
        <taxon>Paenibacillaceae</taxon>
        <taxon>Paenibacillus</taxon>
    </lineage>
</organism>
<reference evidence="2 3" key="1">
    <citation type="submission" date="2017-08" db="EMBL/GenBank/DDBJ databases">
        <title>Substantial Increase in Enzyme Production by Combined Drug-Resistance Mutations in Paenibacillus agaridevorans.</title>
        <authorList>
            <person name="Tanaka Y."/>
            <person name="Funane K."/>
            <person name="Hosaka T."/>
            <person name="Shiwa Y."/>
            <person name="Fujita N."/>
            <person name="Miyazaki T."/>
            <person name="Yoshikawa H."/>
            <person name="Murakami K."/>
            <person name="Kasahara K."/>
            <person name="Inaoka T."/>
            <person name="Hiraga Y."/>
            <person name="Ochi K."/>
        </authorList>
    </citation>
    <scope>NUCLEOTIDE SEQUENCE [LARGE SCALE GENOMIC DNA]</scope>
    <source>
        <strain evidence="2 3">T-3040</strain>
    </source>
</reference>
<accession>A0A2R5EN46</accession>
<evidence type="ECO:0000256" key="1">
    <source>
        <dbReference type="SAM" id="Phobius"/>
    </source>
</evidence>
<comment type="caution">
    <text evidence="2">The sequence shown here is derived from an EMBL/GenBank/DDBJ whole genome shotgun (WGS) entry which is preliminary data.</text>
</comment>
<keyword evidence="1" id="KW-1133">Transmembrane helix</keyword>
<keyword evidence="3" id="KW-1185">Reference proteome</keyword>
<evidence type="ECO:0000313" key="3">
    <source>
        <dbReference type="Proteomes" id="UP000245202"/>
    </source>
</evidence>
<sequence>MRKSKLNKSEQGLKEPIHMGKAIAVVLLIAATLVLISLTVFSDQGAFGDAKTQRDRASQISDTITVPTALP</sequence>
<dbReference type="EMBL" id="BDQX01000136">
    <property type="protein sequence ID" value="GBG08090.1"/>
    <property type="molecule type" value="Genomic_DNA"/>
</dbReference>
<keyword evidence="1" id="KW-0472">Membrane</keyword>
<dbReference type="AlphaFoldDB" id="A0A2R5EN46"/>